<reference evidence="3 4" key="1">
    <citation type="submission" date="2018-12" db="EMBL/GenBank/DDBJ databases">
        <authorList>
            <person name="Tiukova I."/>
            <person name="Dainat J."/>
        </authorList>
    </citation>
    <scope>NUCLEOTIDE SEQUENCE [LARGE SCALE GENOMIC DNA]</scope>
</reference>
<evidence type="ECO:0000313" key="4">
    <source>
        <dbReference type="Proteomes" id="UP000290900"/>
    </source>
</evidence>
<dbReference type="Pfam" id="PF03171">
    <property type="entry name" value="2OG-FeII_Oxy"/>
    <property type="match status" value="1"/>
</dbReference>
<keyword evidence="4" id="KW-1185">Reference proteome</keyword>
<dbReference type="EMBL" id="CAACVR010000015">
    <property type="protein sequence ID" value="VEU21989.1"/>
    <property type="molecule type" value="Genomic_DNA"/>
</dbReference>
<evidence type="ECO:0000259" key="2">
    <source>
        <dbReference type="Pfam" id="PF14226"/>
    </source>
</evidence>
<feature type="domain" description="Isopenicillin N synthase-like Fe(2+) 2OG dioxygenase" evidence="1">
    <location>
        <begin position="250"/>
        <end position="329"/>
    </location>
</feature>
<evidence type="ECO:0000259" key="1">
    <source>
        <dbReference type="Pfam" id="PF03171"/>
    </source>
</evidence>
<name>A0A448YM11_BRENA</name>
<dbReference type="Proteomes" id="UP000290900">
    <property type="component" value="Unassembled WGS sequence"/>
</dbReference>
<dbReference type="InterPro" id="IPR044861">
    <property type="entry name" value="IPNS-like_FE2OG_OXY"/>
</dbReference>
<dbReference type="InParanoid" id="A0A448YM11"/>
<dbReference type="STRING" id="13370.A0A448YM11"/>
<gene>
    <name evidence="3" type="ORF">BRENAR_LOCUS2721</name>
</gene>
<dbReference type="AlphaFoldDB" id="A0A448YM11"/>
<dbReference type="Gene3D" id="2.60.120.330">
    <property type="entry name" value="B-lactam Antibiotic, Isopenicillin N Synthase, Chain"/>
    <property type="match status" value="1"/>
</dbReference>
<organism evidence="3 4">
    <name type="scientific">Brettanomyces naardenensis</name>
    <name type="common">Yeast</name>
    <dbReference type="NCBI Taxonomy" id="13370"/>
    <lineage>
        <taxon>Eukaryota</taxon>
        <taxon>Fungi</taxon>
        <taxon>Dikarya</taxon>
        <taxon>Ascomycota</taxon>
        <taxon>Saccharomycotina</taxon>
        <taxon>Pichiomycetes</taxon>
        <taxon>Pichiales</taxon>
        <taxon>Pichiaceae</taxon>
        <taxon>Brettanomyces</taxon>
    </lineage>
</organism>
<protein>
    <submittedName>
        <fullName evidence="3">DEKNAAC102993</fullName>
    </submittedName>
</protein>
<dbReference type="PANTHER" id="PTHR47990">
    <property type="entry name" value="2-OXOGLUTARATE (2OG) AND FE(II)-DEPENDENT OXYGENASE SUPERFAMILY PROTEIN-RELATED"/>
    <property type="match status" value="1"/>
</dbReference>
<dbReference type="InterPro" id="IPR027443">
    <property type="entry name" value="IPNS-like_sf"/>
</dbReference>
<feature type="domain" description="Non-haem dioxygenase N-terminal" evidence="2">
    <location>
        <begin position="53"/>
        <end position="164"/>
    </location>
</feature>
<dbReference type="InterPro" id="IPR050231">
    <property type="entry name" value="Iron_ascorbate_oxido_reductase"/>
</dbReference>
<evidence type="ECO:0000313" key="3">
    <source>
        <dbReference type="EMBL" id="VEU21989.1"/>
    </source>
</evidence>
<proteinExistence type="predicted"/>
<dbReference type="Pfam" id="PF14226">
    <property type="entry name" value="DIOX_N"/>
    <property type="match status" value="1"/>
</dbReference>
<accession>A0A448YM11</accession>
<dbReference type="OrthoDB" id="406156at2759"/>
<dbReference type="SUPFAM" id="SSF51197">
    <property type="entry name" value="Clavaminate synthase-like"/>
    <property type="match status" value="1"/>
</dbReference>
<dbReference type="InterPro" id="IPR026992">
    <property type="entry name" value="DIOX_N"/>
</dbReference>
<sequence length="422" mass="48668">MTTKTEDWQSELKKYEIDPEHKAQVREKFNFRPFKEAAAPTELPKNIVGLEGLDFSKFQEGPEGLEGRKELAAQLEEAVTEHGFFKILNFGISQEIIDQILSLSQGTFDEPQEVREKFVAGEHNLPEEKDKPLGPIRGSGYKPLGHWRTNGIPDNIDIFNFRHFTHYDTFFNRTQYPEFVKANLDDIAYYFNFIHREVLRKVAILLDIILELPEGTIYRDYFSVKPEQLTNSPDGFGRFLLYHPVSEDYKKKTNDIWLSGHTDGGALTFILSQPILSLQVQDYDTKEWRYVSHTPGALVVNIADQLRQLSGGYFKSSVHRVVTAPDNQKNYHRNTAIYFSNVTPRAYLDVDELKSPKLKRLGITYDKSVERLTAAEWDDLKGEYFNNRDKNWYEKETIRGRESIGSLREEKIPAVGITTGGN</sequence>